<dbReference type="NCBIfam" id="NF033590">
    <property type="entry name" value="transpos_IS4_3"/>
    <property type="match status" value="1"/>
</dbReference>
<proteinExistence type="predicted"/>
<feature type="domain" description="Transposase Tn5 dimerisation" evidence="1">
    <location>
        <begin position="337"/>
        <end position="427"/>
    </location>
</feature>
<dbReference type="PANTHER" id="PTHR37319">
    <property type="entry name" value="TRANSPOSASE"/>
    <property type="match status" value="1"/>
</dbReference>
<reference evidence="2 5" key="1">
    <citation type="submission" date="2021-12" db="EMBL/GenBank/DDBJ databases">
        <title>Discovery of the Pendulisporaceae a myxobacterial family with distinct sporulation behavior and unique specialized metabolism.</title>
        <authorList>
            <person name="Garcia R."/>
            <person name="Popoff A."/>
            <person name="Bader C.D."/>
            <person name="Loehr J."/>
            <person name="Walesch S."/>
            <person name="Walt C."/>
            <person name="Boldt J."/>
            <person name="Bunk B."/>
            <person name="Haeckl F.J.F.P.J."/>
            <person name="Gunesch A.P."/>
            <person name="Birkelbach J."/>
            <person name="Nuebel U."/>
            <person name="Pietschmann T."/>
            <person name="Bach T."/>
            <person name="Mueller R."/>
        </authorList>
    </citation>
    <scope>NUCLEOTIDE SEQUENCE [LARGE SCALE GENOMIC DNA]</scope>
    <source>
        <strain evidence="2 5">MSr12523</strain>
    </source>
</reference>
<evidence type="ECO:0000313" key="4">
    <source>
        <dbReference type="EMBL" id="WXA95429.1"/>
    </source>
</evidence>
<gene>
    <name evidence="4" type="ORF">LZC95_01055</name>
    <name evidence="2" type="ORF">LZC95_30315</name>
    <name evidence="3" type="ORF">LZC95_37440</name>
</gene>
<name>A0ABZ2JW85_9BACT</name>
<dbReference type="InterPro" id="IPR014737">
    <property type="entry name" value="Transposase_Tn5-like_C"/>
</dbReference>
<evidence type="ECO:0000313" key="2">
    <source>
        <dbReference type="EMBL" id="WXA90736.1"/>
    </source>
</evidence>
<dbReference type="InterPro" id="IPR003201">
    <property type="entry name" value="Transposase_Tn5"/>
</dbReference>
<dbReference type="Proteomes" id="UP001379533">
    <property type="component" value="Chromosome"/>
</dbReference>
<dbReference type="Gene3D" id="1.10.740.10">
    <property type="entry name" value="Transferase Inhibitor Protein From Tn5, Chain"/>
    <property type="match status" value="1"/>
</dbReference>
<protein>
    <submittedName>
        <fullName evidence="2">IS4 family transposase</fullName>
    </submittedName>
</protein>
<dbReference type="EMBL" id="CP089982">
    <property type="protein sequence ID" value="WXA92125.1"/>
    <property type="molecule type" value="Genomic_DNA"/>
</dbReference>
<keyword evidence="5" id="KW-1185">Reference proteome</keyword>
<accession>A0ABZ2JW85</accession>
<dbReference type="SUPFAM" id="SSF53098">
    <property type="entry name" value="Ribonuclease H-like"/>
    <property type="match status" value="1"/>
</dbReference>
<dbReference type="PANTHER" id="PTHR37319:SF1">
    <property type="entry name" value="TRANSPOSASE TN5 DIMERISATION DOMAIN-CONTAINING PROTEIN"/>
    <property type="match status" value="1"/>
</dbReference>
<dbReference type="Gene3D" id="3.90.350.10">
    <property type="entry name" value="Transposase Inhibitor Protein From Tn5, Chain A, domain 1"/>
    <property type="match status" value="1"/>
</dbReference>
<organism evidence="2 5">
    <name type="scientific">Pendulispora brunnea</name>
    <dbReference type="NCBI Taxonomy" id="2905690"/>
    <lineage>
        <taxon>Bacteria</taxon>
        <taxon>Pseudomonadati</taxon>
        <taxon>Myxococcota</taxon>
        <taxon>Myxococcia</taxon>
        <taxon>Myxococcales</taxon>
        <taxon>Sorangiineae</taxon>
        <taxon>Pendulisporaceae</taxon>
        <taxon>Pendulispora</taxon>
    </lineage>
</organism>
<dbReference type="InterPro" id="IPR047768">
    <property type="entry name" value="Tn5p-like"/>
</dbReference>
<evidence type="ECO:0000313" key="3">
    <source>
        <dbReference type="EMBL" id="WXA92125.1"/>
    </source>
</evidence>
<sequence>MRMVRRAMERGGGRISEVFCDAAERQGAYDLLEGARVSGEALMASMSAACVERGDDGEFVLIPIDGSNIRVVDRDKRTDLGLVGTYTNNARGLQVVSALAVTEHGTPLGLCAQTWWTRSTKKKPRSHSTYRPVHERESRYTVWTIQDALRSYSQSKCKPWIVVDRGGDATVILDELVRSRARFTVRCSWNRCVGNRNTQAKLRGVLANQRVQAHYTVHVPPGHKRKERLARVAVRRASVELNLKHDWQAKRSNPTLNVLWIHESRPPHGEKPLDWMLYTNSPIETVNDMLRVVHSYTMRWRIEDFHKTWKSGHCRVEEIRLRSAAAVRTWATLLAAVATRIERLKHLARTEPDLAATVELSDIELDALKLLKRQQKKKTEVVGDGVPTIAVAVRWIADLGGYTGKSSGGPPGATTIGRGLEDLAVAARVLSMVRENPKEFGLARMKR</sequence>
<evidence type="ECO:0000259" key="1">
    <source>
        <dbReference type="Pfam" id="PF02281"/>
    </source>
</evidence>
<dbReference type="Pfam" id="PF02281">
    <property type="entry name" value="Dimer_Tnp_Tn5"/>
    <property type="match status" value="1"/>
</dbReference>
<evidence type="ECO:0000313" key="5">
    <source>
        <dbReference type="Proteomes" id="UP001379533"/>
    </source>
</evidence>
<dbReference type="EMBL" id="CP089982">
    <property type="protein sequence ID" value="WXA90736.1"/>
    <property type="molecule type" value="Genomic_DNA"/>
</dbReference>
<dbReference type="InterPro" id="IPR012337">
    <property type="entry name" value="RNaseH-like_sf"/>
</dbReference>
<dbReference type="InterPro" id="IPR054836">
    <property type="entry name" value="Tn5_transposase"/>
</dbReference>
<dbReference type="EMBL" id="CP089982">
    <property type="protein sequence ID" value="WXA95429.1"/>
    <property type="molecule type" value="Genomic_DNA"/>
</dbReference>